<keyword evidence="4" id="KW-0479">Metal-binding</keyword>
<evidence type="ECO:0000256" key="2">
    <source>
        <dbReference type="ARBA" id="ARBA00005968"/>
    </source>
</evidence>
<dbReference type="Pfam" id="PF00868">
    <property type="entry name" value="Transglut_N"/>
    <property type="match status" value="1"/>
</dbReference>
<dbReference type="InterPro" id="IPR038765">
    <property type="entry name" value="Papain-like_cys_pep_sf"/>
</dbReference>
<protein>
    <recommendedName>
        <fullName evidence="7">protein-glutamine gamma-glutamyltransferase</fullName>
        <ecNumber evidence="7">2.3.2.13</ecNumber>
    </recommendedName>
</protein>
<dbReference type="SUPFAM" id="SSF54001">
    <property type="entry name" value="Cysteine proteinases"/>
    <property type="match status" value="1"/>
</dbReference>
<feature type="region of interest" description="Disordered" evidence="9">
    <location>
        <begin position="1"/>
        <end position="165"/>
    </location>
</feature>
<comment type="cofactor">
    <cofactor evidence="1">
        <name>Ca(2+)</name>
        <dbReference type="ChEBI" id="CHEBI:29108"/>
    </cofactor>
</comment>
<dbReference type="GO" id="GO:0046872">
    <property type="term" value="F:metal ion binding"/>
    <property type="evidence" value="ECO:0007669"/>
    <property type="project" value="UniProtKB-KW"/>
</dbReference>
<dbReference type="SUPFAM" id="SSF81296">
    <property type="entry name" value="E set domains"/>
    <property type="match status" value="1"/>
</dbReference>
<dbReference type="InterPro" id="IPR036238">
    <property type="entry name" value="Transglutaminase_C_sf"/>
</dbReference>
<dbReference type="PANTHER" id="PTHR11590:SF69">
    <property type="entry name" value="RE08173P"/>
    <property type="match status" value="1"/>
</dbReference>
<feature type="compositionally biased region" description="Basic and acidic residues" evidence="9">
    <location>
        <begin position="1"/>
        <end position="12"/>
    </location>
</feature>
<dbReference type="Pfam" id="PF00927">
    <property type="entry name" value="Transglut_C"/>
    <property type="match status" value="1"/>
</dbReference>
<evidence type="ECO:0000256" key="3">
    <source>
        <dbReference type="ARBA" id="ARBA00022679"/>
    </source>
</evidence>
<dbReference type="AlphaFoldDB" id="A0A1B6M4N6"/>
<feature type="compositionally biased region" description="Polar residues" evidence="9">
    <location>
        <begin position="19"/>
        <end position="35"/>
    </location>
</feature>
<feature type="non-terminal residue" evidence="11">
    <location>
        <position position="1"/>
    </location>
</feature>
<evidence type="ECO:0000256" key="6">
    <source>
        <dbReference type="ARBA" id="ARBA00023315"/>
    </source>
</evidence>
<organism evidence="11">
    <name type="scientific">Graphocephala atropunctata</name>
    <dbReference type="NCBI Taxonomy" id="36148"/>
    <lineage>
        <taxon>Eukaryota</taxon>
        <taxon>Metazoa</taxon>
        <taxon>Ecdysozoa</taxon>
        <taxon>Arthropoda</taxon>
        <taxon>Hexapoda</taxon>
        <taxon>Insecta</taxon>
        <taxon>Pterygota</taxon>
        <taxon>Neoptera</taxon>
        <taxon>Paraneoptera</taxon>
        <taxon>Hemiptera</taxon>
        <taxon>Auchenorrhyncha</taxon>
        <taxon>Membracoidea</taxon>
        <taxon>Cicadellidae</taxon>
        <taxon>Cicadellinae</taxon>
        <taxon>Cicadellini</taxon>
        <taxon>Graphocephala</taxon>
    </lineage>
</organism>
<dbReference type="InterPro" id="IPR002931">
    <property type="entry name" value="Transglutaminase-like"/>
</dbReference>
<gene>
    <name evidence="11" type="ORF">g.29292</name>
</gene>
<dbReference type="Gene3D" id="3.90.260.10">
    <property type="entry name" value="Transglutaminase-like"/>
    <property type="match status" value="1"/>
</dbReference>
<dbReference type="InterPro" id="IPR001102">
    <property type="entry name" value="Transglutaminase_N"/>
</dbReference>
<dbReference type="InterPro" id="IPR013783">
    <property type="entry name" value="Ig-like_fold"/>
</dbReference>
<evidence type="ECO:0000256" key="5">
    <source>
        <dbReference type="ARBA" id="ARBA00022837"/>
    </source>
</evidence>
<reference evidence="11" key="1">
    <citation type="submission" date="2015-11" db="EMBL/GenBank/DDBJ databases">
        <title>De novo transcriptome assembly of four potential Pierce s Disease insect vectors from Arizona vineyards.</title>
        <authorList>
            <person name="Tassone E.E."/>
        </authorList>
    </citation>
    <scope>NUCLEOTIDE SEQUENCE</scope>
</reference>
<keyword evidence="5" id="KW-0106">Calcium</keyword>
<dbReference type="FunFam" id="2.60.40.10:FF:002167">
    <property type="entry name" value="Transglutaminase, isoform B"/>
    <property type="match status" value="1"/>
</dbReference>
<evidence type="ECO:0000256" key="8">
    <source>
        <dbReference type="ARBA" id="ARBA00051843"/>
    </source>
</evidence>
<proteinExistence type="inferred from homology"/>
<dbReference type="InterPro" id="IPR050779">
    <property type="entry name" value="Transglutaminase"/>
</dbReference>
<dbReference type="InterPro" id="IPR008958">
    <property type="entry name" value="Transglutaminase_C"/>
</dbReference>
<keyword evidence="3" id="KW-0808">Transferase</keyword>
<dbReference type="FunFam" id="3.90.260.10:FF:000001">
    <property type="entry name" value="Protein-glutamine gamma-glutamyltransferase 2"/>
    <property type="match status" value="1"/>
</dbReference>
<comment type="catalytic activity">
    <reaction evidence="8">
        <text>L-glutaminyl-[protein] + L-lysyl-[protein] = [protein]-L-lysyl-N(6)-5-L-glutamyl-[protein] + NH4(+)</text>
        <dbReference type="Rhea" id="RHEA:54816"/>
        <dbReference type="Rhea" id="RHEA-COMP:9752"/>
        <dbReference type="Rhea" id="RHEA-COMP:10207"/>
        <dbReference type="Rhea" id="RHEA-COMP:14005"/>
        <dbReference type="ChEBI" id="CHEBI:28938"/>
        <dbReference type="ChEBI" id="CHEBI:29969"/>
        <dbReference type="ChEBI" id="CHEBI:30011"/>
        <dbReference type="ChEBI" id="CHEBI:138370"/>
        <dbReference type="EC" id="2.3.2.13"/>
    </reaction>
</comment>
<dbReference type="Gene3D" id="2.60.40.10">
    <property type="entry name" value="Immunoglobulins"/>
    <property type="match status" value="3"/>
</dbReference>
<feature type="compositionally biased region" description="Basic and acidic residues" evidence="9">
    <location>
        <begin position="69"/>
        <end position="157"/>
    </location>
</feature>
<evidence type="ECO:0000256" key="1">
    <source>
        <dbReference type="ARBA" id="ARBA00001913"/>
    </source>
</evidence>
<evidence type="ECO:0000256" key="4">
    <source>
        <dbReference type="ARBA" id="ARBA00022723"/>
    </source>
</evidence>
<dbReference type="Pfam" id="PF01841">
    <property type="entry name" value="Transglut_core"/>
    <property type="match status" value="1"/>
</dbReference>
<keyword evidence="6" id="KW-0012">Acyltransferase</keyword>
<feature type="non-terminal residue" evidence="11">
    <location>
        <position position="877"/>
    </location>
</feature>
<accession>A0A1B6M4N6</accession>
<dbReference type="PANTHER" id="PTHR11590">
    <property type="entry name" value="PROTEIN-GLUTAMINE GAMMA-GLUTAMYLTRANSFERASE"/>
    <property type="match status" value="1"/>
</dbReference>
<dbReference type="SMART" id="SM00460">
    <property type="entry name" value="TGc"/>
    <property type="match status" value="1"/>
</dbReference>
<evidence type="ECO:0000259" key="10">
    <source>
        <dbReference type="SMART" id="SM00460"/>
    </source>
</evidence>
<comment type="similarity">
    <text evidence="2">Belongs to the transglutaminase superfamily. Transglutaminase family.</text>
</comment>
<evidence type="ECO:0000256" key="9">
    <source>
        <dbReference type="SAM" id="MobiDB-lite"/>
    </source>
</evidence>
<evidence type="ECO:0000256" key="7">
    <source>
        <dbReference type="ARBA" id="ARBA00024222"/>
    </source>
</evidence>
<dbReference type="FunFam" id="2.60.40.10:FF:000171">
    <property type="entry name" value="protein-glutamine gamma-glutamyltransferase 6"/>
    <property type="match status" value="1"/>
</dbReference>
<evidence type="ECO:0000313" key="11">
    <source>
        <dbReference type="EMBL" id="JAT30886.1"/>
    </source>
</evidence>
<dbReference type="InterPro" id="IPR036985">
    <property type="entry name" value="Transglutaminase-like_sf"/>
</dbReference>
<dbReference type="GO" id="GO:0003810">
    <property type="term" value="F:protein-glutamine gamma-glutamyltransferase activity"/>
    <property type="evidence" value="ECO:0007669"/>
    <property type="project" value="UniProtKB-EC"/>
</dbReference>
<dbReference type="InterPro" id="IPR014756">
    <property type="entry name" value="Ig_E-set"/>
</dbReference>
<dbReference type="SUPFAM" id="SSF49309">
    <property type="entry name" value="Transglutaminase, two C-terminal domains"/>
    <property type="match status" value="2"/>
</dbReference>
<name>A0A1B6M4N6_9HEMI</name>
<feature type="domain" description="Transglutaminase-like" evidence="10">
    <location>
        <begin position="491"/>
        <end position="585"/>
    </location>
</feature>
<dbReference type="EC" id="2.3.2.13" evidence="7"/>
<sequence>KYGEDGRPERPNRRPGIHTIQNSGVHSSSTESTGIQGSGAPKPEIQKPPSEDHKPKIQKPPAPIPNSNKPDRLPEEDKPESHHPSHHVPEIHKPTIEETHVENSRDHDSVTKPENHEIPIHQPDADKPEIHHPPHHEPEVHSPETRESPVHVPDVGKPDVQTPPDLNIIDAEDIPPPLPMTPPPSKVPRPSWVDKIESLEQSEPSVTVIIQSKAPGGAVTDVLTVREVDMCQTTNGSDHHTDRYELMSRKVNPQLVVRRGQPFQLDLVLSRAYNPANDAISFVFTLAESEKPSYGHGTLIAVPLLAKGSQNGEAWSAVLQRSSENVISVNITTPAHCIVGVWKMDIDTKLKDDGALSYSHRTKIYILFNAWCKKDQVYMKEEDRRREFIEMDTGLIWRGSYNRMRPCIWNYAQFEKDILDCALFLVTKTGRVPLASCSDPVKVTRALSAAVNSPDDNGALMGNWSAEFDGGTPPTKWVGSFMILTRFYNTKKPVKYGQCWVFAGVLTSVCRALGIPARTITTYASAHDTQNSLTVDYFVDDKGEIMEELTSDSIWNFHVWNEVWMKRADLEPGDYDGWNVIDATPQEMSDDVFRCGPTSVKAVKRGEVLKPYDSAFVYAEVNADKVFWKYTGPTQPLKLLRKDTLAIGQHVSTKAVGQWTREDITQQYKFAEKSEEERTAMLQALKQSESLFSRYYLNEEFNDVKFDFKLRDDIVIGSPFSAVVVLSNRSKDKDYTVTVILRVDTVLYTGKVQDSVRKEKFDVVVKKKSQEEVKVDVSYDEYSNKLVDQCAFNIACLATVKDTNYEYFAQDDFRVRKPDIKFKIEGTPAEGQEFTATASVMNPLPVPLKRCRFVIEGPSLETPVKIKLQHDVDPSTE</sequence>
<dbReference type="EMBL" id="GEBQ01009091">
    <property type="protein sequence ID" value="JAT30886.1"/>
    <property type="molecule type" value="Transcribed_RNA"/>
</dbReference>